<evidence type="ECO:0000259" key="2">
    <source>
        <dbReference type="Pfam" id="PF05057"/>
    </source>
</evidence>
<dbReference type="Pfam" id="PF05057">
    <property type="entry name" value="DUF676"/>
    <property type="match status" value="1"/>
</dbReference>
<dbReference type="STRING" id="133381.A0A2T9ZH20"/>
<name>A0A2T9ZH20_9FUNG</name>
<dbReference type="AlphaFoldDB" id="A0A2T9ZH20"/>
<dbReference type="PANTHER" id="PTHR47842">
    <property type="entry name" value="EXPRESSED PROTEIN"/>
    <property type="match status" value="1"/>
</dbReference>
<reference evidence="3 4" key="1">
    <citation type="journal article" date="2018" name="MBio">
        <title>Comparative Genomics Reveals the Core Gene Toolbox for the Fungus-Insect Symbiosis.</title>
        <authorList>
            <person name="Wang Y."/>
            <person name="Stata M."/>
            <person name="Wang W."/>
            <person name="Stajich J.E."/>
            <person name="White M.M."/>
            <person name="Moncalvo J.M."/>
        </authorList>
    </citation>
    <scope>NUCLEOTIDE SEQUENCE [LARGE SCALE GENOMIC DNA]</scope>
    <source>
        <strain evidence="3 4">SC-DP-2</strain>
    </source>
</reference>
<protein>
    <recommendedName>
        <fullName evidence="2">DUF676 domain-containing protein</fullName>
    </recommendedName>
</protein>
<evidence type="ECO:0000313" key="3">
    <source>
        <dbReference type="EMBL" id="PVV03817.1"/>
    </source>
</evidence>
<dbReference type="InterPro" id="IPR007751">
    <property type="entry name" value="DUF676_lipase-like"/>
</dbReference>
<gene>
    <name evidence="3" type="ORF">BB560_001703</name>
</gene>
<dbReference type="EMBL" id="MBFS01000188">
    <property type="protein sequence ID" value="PVV03817.1"/>
    <property type="molecule type" value="Genomic_DNA"/>
</dbReference>
<evidence type="ECO:0000256" key="1">
    <source>
        <dbReference type="ARBA" id="ARBA00007920"/>
    </source>
</evidence>
<keyword evidence="4" id="KW-1185">Reference proteome</keyword>
<evidence type="ECO:0000313" key="4">
    <source>
        <dbReference type="Proteomes" id="UP000245609"/>
    </source>
</evidence>
<accession>A0A2T9ZH20</accession>
<dbReference type="Proteomes" id="UP000245609">
    <property type="component" value="Unassembled WGS sequence"/>
</dbReference>
<comment type="caution">
    <text evidence="3">The sequence shown here is derived from an EMBL/GenBank/DDBJ whole genome shotgun (WGS) entry which is preliminary data.</text>
</comment>
<dbReference type="OrthoDB" id="442243at2759"/>
<dbReference type="SUPFAM" id="SSF53474">
    <property type="entry name" value="alpha/beta-Hydrolases"/>
    <property type="match status" value="1"/>
</dbReference>
<dbReference type="InterPro" id="IPR029058">
    <property type="entry name" value="AB_hydrolase_fold"/>
</dbReference>
<dbReference type="Gene3D" id="3.40.50.1820">
    <property type="entry name" value="alpha/beta hydrolase"/>
    <property type="match status" value="1"/>
</dbReference>
<dbReference type="PANTHER" id="PTHR47842:SF1">
    <property type="entry name" value="DUF676 DOMAIN-CONTAINING PROTEIN"/>
    <property type="match status" value="1"/>
</dbReference>
<proteinExistence type="inferred from homology"/>
<feature type="domain" description="DUF676" evidence="2">
    <location>
        <begin position="16"/>
        <end position="117"/>
    </location>
</feature>
<comment type="similarity">
    <text evidence="1">Belongs to the putative lipase ROG1 family.</text>
</comment>
<organism evidence="3 4">
    <name type="scientific">Smittium megazygosporum</name>
    <dbReference type="NCBI Taxonomy" id="133381"/>
    <lineage>
        <taxon>Eukaryota</taxon>
        <taxon>Fungi</taxon>
        <taxon>Fungi incertae sedis</taxon>
        <taxon>Zoopagomycota</taxon>
        <taxon>Kickxellomycotina</taxon>
        <taxon>Harpellomycetes</taxon>
        <taxon>Harpellales</taxon>
        <taxon>Legeriomycetaceae</taxon>
        <taxon>Smittium</taxon>
    </lineage>
</organism>
<sequence>MNFFTEKSAQPQTDLVLVYVHGFKGSQDSFEDFPEFFESSLTESLPGMKIHSLIYPTYETRRELRLAVEDFSSWLTDSLYDLFLKNASGFKNKNIKIALLGHSMGGLLITDAAMELNPMLSFISAASQIESEKDVNATEKVSSINFTSNSSSDKNISSSSLTREKTNSGSLLGSFFSSLSFNSTKTSDSREKSTQSNSNSVNFPANTNRTGIIAAGLLSAAVGVAVTAYLHRDMVSSGTQYFTEHFCFVSSLYKEAELSQRMTRITSNKTLGFHCYYNVVDPNFNSKAKSNIVATKKTFITLPSTSVIFDNYFTPVKSNLEDEISSHVYMFNVKLSHYVLDLVKLSSSKLLEFLEI</sequence>